<feature type="transmembrane region" description="Helical" evidence="8">
    <location>
        <begin position="413"/>
        <end position="434"/>
    </location>
</feature>
<comment type="caution">
    <text evidence="10">The sequence shown here is derived from an EMBL/GenBank/DDBJ whole genome shotgun (WGS) entry which is preliminary data.</text>
</comment>
<reference evidence="11" key="1">
    <citation type="journal article" date="2016" name="Front. Microbiol.">
        <title>Molecular Keys to the Janthinobacterium and Duganella spp. Interaction with the Plant Pathogen Fusarium graminearum.</title>
        <authorList>
            <person name="Haack F.S."/>
            <person name="Poehlein A."/>
            <person name="Kroger C."/>
            <person name="Voigt C.A."/>
            <person name="Piepenbring M."/>
            <person name="Bode H.B."/>
            <person name="Daniel R."/>
            <person name="Schafer W."/>
            <person name="Streit W.R."/>
        </authorList>
    </citation>
    <scope>NUCLEOTIDE SEQUENCE [LARGE SCALE GENOMIC DNA]</scope>
    <source>
        <strain evidence="11">T54</strain>
    </source>
</reference>
<feature type="transmembrane region" description="Helical" evidence="8">
    <location>
        <begin position="565"/>
        <end position="589"/>
    </location>
</feature>
<feature type="transmembrane region" description="Helical" evidence="8">
    <location>
        <begin position="367"/>
        <end position="393"/>
    </location>
</feature>
<evidence type="ECO:0000256" key="2">
    <source>
        <dbReference type="ARBA" id="ARBA00022448"/>
    </source>
</evidence>
<accession>A0A1E7W950</accession>
<evidence type="ECO:0000256" key="1">
    <source>
        <dbReference type="ARBA" id="ARBA00004429"/>
    </source>
</evidence>
<dbReference type="Proteomes" id="UP000175989">
    <property type="component" value="Unassembled WGS sequence"/>
</dbReference>
<feature type="transmembrane region" description="Helical" evidence="8">
    <location>
        <begin position="310"/>
        <end position="333"/>
    </location>
</feature>
<gene>
    <name evidence="10" type="primary">cysW_2</name>
    <name evidence="10" type="ORF">DUPY_47570</name>
</gene>
<organism evidence="10 11">
    <name type="scientific">Duganella phyllosphaerae</name>
    <dbReference type="NCBI Taxonomy" id="762836"/>
    <lineage>
        <taxon>Bacteria</taxon>
        <taxon>Pseudomonadati</taxon>
        <taxon>Pseudomonadota</taxon>
        <taxon>Betaproteobacteria</taxon>
        <taxon>Burkholderiales</taxon>
        <taxon>Oxalobacteraceae</taxon>
        <taxon>Telluria group</taxon>
        <taxon>Duganella</taxon>
    </lineage>
</organism>
<keyword evidence="4" id="KW-0997">Cell inner membrane</keyword>
<name>A0A1E7W950_9BURK</name>
<keyword evidence="11" id="KW-1185">Reference proteome</keyword>
<keyword evidence="7 8" id="KW-0472">Membrane</keyword>
<feature type="transmembrane region" description="Helical" evidence="8">
    <location>
        <begin position="108"/>
        <end position="131"/>
    </location>
</feature>
<dbReference type="CDD" id="cd06261">
    <property type="entry name" value="TM_PBP2"/>
    <property type="match status" value="2"/>
</dbReference>
<dbReference type="GO" id="GO:0005886">
    <property type="term" value="C:plasma membrane"/>
    <property type="evidence" value="ECO:0007669"/>
    <property type="project" value="UniProtKB-SubCell"/>
</dbReference>
<feature type="transmembrane region" description="Helical" evidence="8">
    <location>
        <begin position="76"/>
        <end position="96"/>
    </location>
</feature>
<evidence type="ECO:0000256" key="6">
    <source>
        <dbReference type="ARBA" id="ARBA00022989"/>
    </source>
</evidence>
<evidence type="ECO:0000256" key="5">
    <source>
        <dbReference type="ARBA" id="ARBA00022692"/>
    </source>
</evidence>
<protein>
    <submittedName>
        <fullName evidence="10">Sulfate transport system permease protein CysW</fullName>
    </submittedName>
</protein>
<keyword evidence="5 8" id="KW-0812">Transmembrane</keyword>
<dbReference type="OrthoDB" id="9807047at2"/>
<feature type="transmembrane region" description="Helical" evidence="8">
    <location>
        <begin position="151"/>
        <end position="175"/>
    </location>
</feature>
<feature type="transmembrane region" description="Helical" evidence="8">
    <location>
        <begin position="516"/>
        <end position="532"/>
    </location>
</feature>
<dbReference type="AlphaFoldDB" id="A0A1E7W950"/>
<keyword evidence="6 8" id="KW-1133">Transmembrane helix</keyword>
<keyword evidence="2 8" id="KW-0813">Transport</keyword>
<feature type="domain" description="ABC transmembrane type-1" evidence="9">
    <location>
        <begin position="73"/>
        <end position="280"/>
    </location>
</feature>
<feature type="transmembrane region" description="Helical" evidence="8">
    <location>
        <begin position="539"/>
        <end position="559"/>
    </location>
</feature>
<dbReference type="PROSITE" id="PS50928">
    <property type="entry name" value="ABC_TM1"/>
    <property type="match status" value="2"/>
</dbReference>
<dbReference type="PANTHER" id="PTHR43357">
    <property type="entry name" value="INNER MEMBRANE ABC TRANSPORTER PERMEASE PROTEIN YDCV"/>
    <property type="match status" value="1"/>
</dbReference>
<dbReference type="PANTHER" id="PTHR43357:SF4">
    <property type="entry name" value="INNER MEMBRANE ABC TRANSPORTER PERMEASE PROTEIN YDCV"/>
    <property type="match status" value="1"/>
</dbReference>
<dbReference type="PATRIC" id="fig|762836.4.peg.4896"/>
<dbReference type="Pfam" id="PF00528">
    <property type="entry name" value="BPD_transp_1"/>
    <property type="match status" value="2"/>
</dbReference>
<comment type="subcellular location">
    <subcellularLocation>
        <location evidence="1">Cell inner membrane</location>
        <topology evidence="1">Multi-pass membrane protein</topology>
    </subcellularLocation>
    <subcellularLocation>
        <location evidence="8">Cell membrane</location>
        <topology evidence="8">Multi-pass membrane protein</topology>
    </subcellularLocation>
</comment>
<dbReference type="InterPro" id="IPR000515">
    <property type="entry name" value="MetI-like"/>
</dbReference>
<dbReference type="SUPFAM" id="SSF161098">
    <property type="entry name" value="MetI-like"/>
    <property type="match status" value="2"/>
</dbReference>
<evidence type="ECO:0000313" key="11">
    <source>
        <dbReference type="Proteomes" id="UP000175989"/>
    </source>
</evidence>
<dbReference type="EMBL" id="LROM01000143">
    <property type="protein sequence ID" value="OEZ92915.1"/>
    <property type="molecule type" value="Genomic_DNA"/>
</dbReference>
<evidence type="ECO:0000256" key="7">
    <source>
        <dbReference type="ARBA" id="ARBA00023136"/>
    </source>
</evidence>
<dbReference type="InterPro" id="IPR035906">
    <property type="entry name" value="MetI-like_sf"/>
</dbReference>
<evidence type="ECO:0000256" key="8">
    <source>
        <dbReference type="RuleBase" id="RU363032"/>
    </source>
</evidence>
<evidence type="ECO:0000256" key="4">
    <source>
        <dbReference type="ARBA" id="ARBA00022519"/>
    </source>
</evidence>
<evidence type="ECO:0000256" key="3">
    <source>
        <dbReference type="ARBA" id="ARBA00022475"/>
    </source>
</evidence>
<proteinExistence type="inferred from homology"/>
<dbReference type="Gene3D" id="1.10.3720.10">
    <property type="entry name" value="MetI-like"/>
    <property type="match status" value="2"/>
</dbReference>
<dbReference type="RefSeq" id="WP_070251646.1">
    <property type="nucleotide sequence ID" value="NZ_LROM01000143.1"/>
</dbReference>
<comment type="similarity">
    <text evidence="8">Belongs to the binding-protein-dependent transport system permease family.</text>
</comment>
<sequence length="593" mass="64535">MQTLTLPGSGRRGPGVNWLRGLVVVLAATAIFLPLFLIFYQSFLTAPFFMPAKQFGLDAYRFIFDDPDFSSAAWNALYLALGLTAIAVPLGGMLAFLMIRTDLPGKGFIAPALLVPIFVSPMVMGFGYVVSMGPVGFYSVWAKDLLGFIPWNIYSFTSIVIIAGLTHVPHVYLYASSALKSLGSDVEEAARVAGASPLQVMFGVSLPMITPALAYAGVLVMFLGFEVFGLVLVLGDPEGHMVLATYLYKLTNKLGIPSYHLMAAVAVCLVMVTFPLVMVQRYLLKSANKFVSIKGKGARSKVMPLGQWKWLAFALIFGWLMFTIIMPLSGIVLRSFVEYWGEGVNLLDVLTLQHFREILEQPSLVRGIVNTILIGVVGGALAVICYCAIALAMHRKPDMISRFLDYSVLVPRAVPGLLAGLSFLWVFLFVPNWLDGILQGMDNGVAMWLSENAIPVLRSLRSTIFALWLAYSVVWLAYGMRLISTALLQVGPELEEAARAVGASRGQVSRDVTLPLIKYGLLGAWLMVFLIFEREYSTGVYLLSPGTEVIGAMLVSLWASGSTDLVAALSFINISLVAIGLGVALRFGVKLHN</sequence>
<feature type="domain" description="ABC transmembrane type-1" evidence="9">
    <location>
        <begin position="368"/>
        <end position="587"/>
    </location>
</feature>
<evidence type="ECO:0000313" key="10">
    <source>
        <dbReference type="EMBL" id="OEZ92915.1"/>
    </source>
</evidence>
<feature type="transmembrane region" description="Helical" evidence="8">
    <location>
        <begin position="21"/>
        <end position="40"/>
    </location>
</feature>
<feature type="transmembrane region" description="Helical" evidence="8">
    <location>
        <begin position="254"/>
        <end position="279"/>
    </location>
</feature>
<keyword evidence="3" id="KW-1003">Cell membrane</keyword>
<feature type="transmembrane region" description="Helical" evidence="8">
    <location>
        <begin position="212"/>
        <end position="234"/>
    </location>
</feature>
<evidence type="ECO:0000259" key="9">
    <source>
        <dbReference type="PROSITE" id="PS50928"/>
    </source>
</evidence>
<feature type="transmembrane region" description="Helical" evidence="8">
    <location>
        <begin position="455"/>
        <end position="478"/>
    </location>
</feature>
<dbReference type="GO" id="GO:0055085">
    <property type="term" value="P:transmembrane transport"/>
    <property type="evidence" value="ECO:0007669"/>
    <property type="project" value="InterPro"/>
</dbReference>